<dbReference type="PANTHER" id="PTHR35526">
    <property type="entry name" value="ANTI-SIGMA-F FACTOR RSBW-RELATED"/>
    <property type="match status" value="1"/>
</dbReference>
<keyword evidence="1" id="KW-0418">Kinase</keyword>
<dbReference type="PANTHER" id="PTHR35526:SF3">
    <property type="entry name" value="ANTI-SIGMA-F FACTOR RSBW"/>
    <property type="match status" value="1"/>
</dbReference>
<dbReference type="Proteomes" id="UP001595923">
    <property type="component" value="Unassembled WGS sequence"/>
</dbReference>
<keyword evidence="3" id="KW-0067">ATP-binding</keyword>
<dbReference type="InterPro" id="IPR050267">
    <property type="entry name" value="Anti-sigma-factor_SerPK"/>
</dbReference>
<dbReference type="EMBL" id="JBHSFQ010000002">
    <property type="protein sequence ID" value="MFC4560668.1"/>
    <property type="molecule type" value="Genomic_DNA"/>
</dbReference>
<organism evidence="3 4">
    <name type="scientific">Nocardiopsis mangrovi</name>
    <dbReference type="NCBI Taxonomy" id="1179818"/>
    <lineage>
        <taxon>Bacteria</taxon>
        <taxon>Bacillati</taxon>
        <taxon>Actinomycetota</taxon>
        <taxon>Actinomycetes</taxon>
        <taxon>Streptosporangiales</taxon>
        <taxon>Nocardiopsidaceae</taxon>
        <taxon>Nocardiopsis</taxon>
    </lineage>
</organism>
<dbReference type="Gene3D" id="3.30.565.10">
    <property type="entry name" value="Histidine kinase-like ATPase, C-terminal domain"/>
    <property type="match status" value="1"/>
</dbReference>
<evidence type="ECO:0000259" key="2">
    <source>
        <dbReference type="Pfam" id="PF13581"/>
    </source>
</evidence>
<keyword evidence="3" id="KW-0547">Nucleotide-binding</keyword>
<protein>
    <submittedName>
        <fullName evidence="3">ATP-binding protein</fullName>
    </submittedName>
</protein>
<keyword evidence="1" id="KW-0808">Transferase</keyword>
<evidence type="ECO:0000313" key="3">
    <source>
        <dbReference type="EMBL" id="MFC4560668.1"/>
    </source>
</evidence>
<comment type="caution">
    <text evidence="3">The sequence shown here is derived from an EMBL/GenBank/DDBJ whole genome shotgun (WGS) entry which is preliminary data.</text>
</comment>
<dbReference type="InterPro" id="IPR036890">
    <property type="entry name" value="HATPase_C_sf"/>
</dbReference>
<dbReference type="CDD" id="cd16936">
    <property type="entry name" value="HATPase_RsbW-like"/>
    <property type="match status" value="1"/>
</dbReference>
<name>A0ABV9DST1_9ACTN</name>
<evidence type="ECO:0000313" key="4">
    <source>
        <dbReference type="Proteomes" id="UP001595923"/>
    </source>
</evidence>
<feature type="domain" description="Histidine kinase/HSP90-like ATPase" evidence="2">
    <location>
        <begin position="59"/>
        <end position="176"/>
    </location>
</feature>
<evidence type="ECO:0000256" key="1">
    <source>
        <dbReference type="ARBA" id="ARBA00022527"/>
    </source>
</evidence>
<gene>
    <name evidence="3" type="ORF">ACFO4E_02230</name>
</gene>
<dbReference type="SUPFAM" id="SSF55874">
    <property type="entry name" value="ATPase domain of HSP90 chaperone/DNA topoisomerase II/histidine kinase"/>
    <property type="match status" value="1"/>
</dbReference>
<dbReference type="GO" id="GO:0005524">
    <property type="term" value="F:ATP binding"/>
    <property type="evidence" value="ECO:0007669"/>
    <property type="project" value="UniProtKB-KW"/>
</dbReference>
<dbReference type="RefSeq" id="WP_378571022.1">
    <property type="nucleotide sequence ID" value="NZ_JBHSFQ010000002.1"/>
</dbReference>
<dbReference type="InterPro" id="IPR003594">
    <property type="entry name" value="HATPase_dom"/>
</dbReference>
<reference evidence="4" key="1">
    <citation type="journal article" date="2019" name="Int. J. Syst. Evol. Microbiol.">
        <title>The Global Catalogue of Microorganisms (GCM) 10K type strain sequencing project: providing services to taxonomists for standard genome sequencing and annotation.</title>
        <authorList>
            <consortium name="The Broad Institute Genomics Platform"/>
            <consortium name="The Broad Institute Genome Sequencing Center for Infectious Disease"/>
            <person name="Wu L."/>
            <person name="Ma J."/>
        </authorList>
    </citation>
    <scope>NUCLEOTIDE SEQUENCE [LARGE SCALE GENOMIC DNA]</scope>
    <source>
        <strain evidence="4">XZYJ18</strain>
    </source>
</reference>
<accession>A0ABV9DST1</accession>
<sequence length="181" mass="19319">MTGQRTRGTRSRIGAWGCTAASAAAPREWWFGALHDGAAVRECPAGGPRQDSLCWTLEAGPGAAAGAREVASGALRQWSMDGFADDAELILSELVTNALRHASRPAEGAVGRKDTIEVCILRHGGELICAVRDGSDLLPARREPDFMLETGRGLHLVACFATDWGVVPLRPAGKYVWALLR</sequence>
<keyword evidence="1" id="KW-0723">Serine/threonine-protein kinase</keyword>
<dbReference type="Pfam" id="PF13581">
    <property type="entry name" value="HATPase_c_2"/>
    <property type="match status" value="1"/>
</dbReference>
<proteinExistence type="predicted"/>
<keyword evidence="4" id="KW-1185">Reference proteome</keyword>